<evidence type="ECO:0000313" key="3">
    <source>
        <dbReference type="Proteomes" id="UP001187531"/>
    </source>
</evidence>
<protein>
    <recommendedName>
        <fullName evidence="1">Protein RED C-terminal domain-containing protein</fullName>
    </recommendedName>
</protein>
<evidence type="ECO:0000313" key="2">
    <source>
        <dbReference type="EMBL" id="KAK2718913.1"/>
    </source>
</evidence>
<keyword evidence="3" id="KW-1185">Reference proteome</keyword>
<dbReference type="InterPro" id="IPR012492">
    <property type="entry name" value="RED_C"/>
</dbReference>
<comment type="caution">
    <text evidence="2">The sequence shown here is derived from an EMBL/GenBank/DDBJ whole genome shotgun (WGS) entry which is preliminary data.</text>
</comment>
<dbReference type="PANTHER" id="PTHR12765">
    <property type="entry name" value="RED PROTEIN IK FACTOR CYTOKINE IK"/>
    <property type="match status" value="1"/>
</dbReference>
<evidence type="ECO:0000259" key="1">
    <source>
        <dbReference type="Pfam" id="PF07807"/>
    </source>
</evidence>
<sequence length="185" mass="21449">MEVMGEAIFLDVKKAFDSLTHKNLISLIMVCVGKHFLGSLHASLVHILLQKLQNELERERTEKDARSRDRERYVKEEKRTSYFGGEDREKREQKSTVIEEAESTLGNMLKPQDGRKPEGKTVIMAKLTNEPEGYAECYPGFEEMQDAIVDFDEEVDYTKMDAVSFLFFFLFSISLSFEKIFLLKN</sequence>
<dbReference type="Pfam" id="PF07807">
    <property type="entry name" value="RED_C"/>
    <property type="match status" value="1"/>
</dbReference>
<name>A0AA88HXG6_ARTSF</name>
<dbReference type="Proteomes" id="UP001187531">
    <property type="component" value="Unassembled WGS sequence"/>
</dbReference>
<accession>A0AA88HXG6</accession>
<dbReference type="InterPro" id="IPR039896">
    <property type="entry name" value="Red-like"/>
</dbReference>
<dbReference type="AlphaFoldDB" id="A0AA88HXG6"/>
<feature type="domain" description="Protein RED C-terminal" evidence="1">
    <location>
        <begin position="134"/>
        <end position="162"/>
    </location>
</feature>
<organism evidence="2 3">
    <name type="scientific">Artemia franciscana</name>
    <name type="common">Brine shrimp</name>
    <name type="synonym">Artemia sanfranciscana</name>
    <dbReference type="NCBI Taxonomy" id="6661"/>
    <lineage>
        <taxon>Eukaryota</taxon>
        <taxon>Metazoa</taxon>
        <taxon>Ecdysozoa</taxon>
        <taxon>Arthropoda</taxon>
        <taxon>Crustacea</taxon>
        <taxon>Branchiopoda</taxon>
        <taxon>Anostraca</taxon>
        <taxon>Artemiidae</taxon>
        <taxon>Artemia</taxon>
    </lineage>
</organism>
<proteinExistence type="predicted"/>
<reference evidence="2" key="1">
    <citation type="submission" date="2023-07" db="EMBL/GenBank/DDBJ databases">
        <title>Chromosome-level genome assembly of Artemia franciscana.</title>
        <authorList>
            <person name="Jo E."/>
        </authorList>
    </citation>
    <scope>NUCLEOTIDE SEQUENCE</scope>
    <source>
        <tissue evidence="2">Whole body</tissue>
    </source>
</reference>
<dbReference type="EMBL" id="JAVRJZ010000009">
    <property type="protein sequence ID" value="KAK2718913.1"/>
    <property type="molecule type" value="Genomic_DNA"/>
</dbReference>
<gene>
    <name evidence="2" type="ORF">QYM36_006057</name>
</gene>